<dbReference type="PANTHER" id="PTHR45718">
    <property type="entry name" value="TRANSCRIPTIONAL ACTIVATOR CUBITUS INTERRUPTUS"/>
    <property type="match status" value="1"/>
</dbReference>
<dbReference type="Gene3D" id="3.30.160.60">
    <property type="entry name" value="Classic Zinc Finger"/>
    <property type="match status" value="4"/>
</dbReference>
<name>A0ABM4D2W0_HYDVU</name>
<evidence type="ECO:0000256" key="2">
    <source>
        <dbReference type="ARBA" id="ARBA00010831"/>
    </source>
</evidence>
<dbReference type="Proteomes" id="UP001652625">
    <property type="component" value="Chromosome 12"/>
</dbReference>
<accession>A0ABM4D2W0</accession>
<dbReference type="PANTHER" id="PTHR45718:SF8">
    <property type="entry name" value="GLIS FAMILY ZINC FINGER 2"/>
    <property type="match status" value="1"/>
</dbReference>
<feature type="domain" description="C2H2-type" evidence="11">
    <location>
        <begin position="388"/>
        <end position="417"/>
    </location>
</feature>
<dbReference type="SMART" id="SM00355">
    <property type="entry name" value="ZnF_C2H2"/>
    <property type="match status" value="5"/>
</dbReference>
<sequence>MPNREDENKIYVCLFEPSEDEELKSDHLFQERSIYDKDEIYIATSPSFSVDSDKSGIIDLIQEDGKESVAKETISFCDKSLPVEEYSILKTTDSYPIINSIDGQSFFVNSDYSALGLEMSKAYFYVVSPIGSSQLLQASDNHADIPLISSSATPTTESLDSSIITDVQSVNEENKSTKPNMTFNDSKGSFESSANVETSCASVQSPERSYESYSNQFPVSFIISDTKKNEIIWKQFSPAHIEELGKAEDSNLLIQYDESKSKPYIGQDIDSPNQEIVSDEQIIGVSIPQIVSCGWNNCGTHLITNTELIRHVNASHIFADDKQQYTCQWKGCSREGKSFDAKYKMVIHLRTHTGEKPHTCPAKGCGASFTRIENMKIHIRSHTGEKPYVCQFEGCDKSFANSSDRFKHKRTHMEKKPYRCPVLGCEKSYTDPSSLRKHKKRHGFDLSRHQTFAL</sequence>
<keyword evidence="12" id="KW-1185">Reference proteome</keyword>
<dbReference type="SUPFAM" id="SSF57667">
    <property type="entry name" value="beta-beta-alpha zinc fingers"/>
    <property type="match status" value="2"/>
</dbReference>
<feature type="region of interest" description="Disordered" evidence="10">
    <location>
        <begin position="171"/>
        <end position="190"/>
    </location>
</feature>
<evidence type="ECO:0000256" key="9">
    <source>
        <dbReference type="PROSITE-ProRule" id="PRU00042"/>
    </source>
</evidence>
<keyword evidence="4" id="KW-0677">Repeat</keyword>
<evidence type="ECO:0000256" key="10">
    <source>
        <dbReference type="SAM" id="MobiDB-lite"/>
    </source>
</evidence>
<dbReference type="GeneID" id="101234776"/>
<gene>
    <name evidence="13" type="primary">LOC101234776</name>
</gene>
<feature type="domain" description="C2H2-type" evidence="11">
    <location>
        <begin position="418"/>
        <end position="442"/>
    </location>
</feature>
<dbReference type="InterPro" id="IPR056436">
    <property type="entry name" value="Znf-C2H2_ZIC1-5/GLI1-3-like"/>
</dbReference>
<evidence type="ECO:0000256" key="3">
    <source>
        <dbReference type="ARBA" id="ARBA00022723"/>
    </source>
</evidence>
<feature type="domain" description="C2H2-type" evidence="11">
    <location>
        <begin position="358"/>
        <end position="387"/>
    </location>
</feature>
<keyword evidence="7" id="KW-0238">DNA-binding</keyword>
<dbReference type="PROSITE" id="PS50157">
    <property type="entry name" value="ZINC_FINGER_C2H2_2"/>
    <property type="match status" value="4"/>
</dbReference>
<dbReference type="InterPro" id="IPR043359">
    <property type="entry name" value="GLI-like"/>
</dbReference>
<evidence type="ECO:0000313" key="13">
    <source>
        <dbReference type="RefSeq" id="XP_065668595.1"/>
    </source>
</evidence>
<dbReference type="Pfam" id="PF00096">
    <property type="entry name" value="zf-C2H2"/>
    <property type="match status" value="3"/>
</dbReference>
<dbReference type="InterPro" id="IPR013087">
    <property type="entry name" value="Znf_C2H2_type"/>
</dbReference>
<evidence type="ECO:0000256" key="7">
    <source>
        <dbReference type="ARBA" id="ARBA00023125"/>
    </source>
</evidence>
<evidence type="ECO:0000256" key="4">
    <source>
        <dbReference type="ARBA" id="ARBA00022737"/>
    </source>
</evidence>
<protein>
    <submittedName>
        <fullName evidence="13">Zinc finger protein GLI4</fullName>
    </submittedName>
</protein>
<evidence type="ECO:0000256" key="5">
    <source>
        <dbReference type="ARBA" id="ARBA00022771"/>
    </source>
</evidence>
<dbReference type="RefSeq" id="XP_065668595.1">
    <property type="nucleotide sequence ID" value="XM_065812523.1"/>
</dbReference>
<dbReference type="InterPro" id="IPR036236">
    <property type="entry name" value="Znf_C2H2_sf"/>
</dbReference>
<dbReference type="Pfam" id="PF23561">
    <property type="entry name" value="zf-C2H2_15"/>
    <property type="match status" value="1"/>
</dbReference>
<keyword evidence="5 9" id="KW-0863">Zinc-finger</keyword>
<keyword evidence="8" id="KW-0539">Nucleus</keyword>
<proteinExistence type="inferred from homology"/>
<keyword evidence="6" id="KW-0862">Zinc</keyword>
<keyword evidence="3" id="KW-0479">Metal-binding</keyword>
<comment type="similarity">
    <text evidence="2">Belongs to the GLI C2H2-type zinc-finger protein family.</text>
</comment>
<evidence type="ECO:0000313" key="12">
    <source>
        <dbReference type="Proteomes" id="UP001652625"/>
    </source>
</evidence>
<evidence type="ECO:0000256" key="8">
    <source>
        <dbReference type="ARBA" id="ARBA00023242"/>
    </source>
</evidence>
<evidence type="ECO:0000256" key="6">
    <source>
        <dbReference type="ARBA" id="ARBA00022833"/>
    </source>
</evidence>
<organism evidence="12 13">
    <name type="scientific">Hydra vulgaris</name>
    <name type="common">Hydra</name>
    <name type="synonym">Hydra attenuata</name>
    <dbReference type="NCBI Taxonomy" id="6087"/>
    <lineage>
        <taxon>Eukaryota</taxon>
        <taxon>Metazoa</taxon>
        <taxon>Cnidaria</taxon>
        <taxon>Hydrozoa</taxon>
        <taxon>Hydroidolina</taxon>
        <taxon>Anthoathecata</taxon>
        <taxon>Aplanulata</taxon>
        <taxon>Hydridae</taxon>
        <taxon>Hydra</taxon>
    </lineage>
</organism>
<evidence type="ECO:0000256" key="1">
    <source>
        <dbReference type="ARBA" id="ARBA00004123"/>
    </source>
</evidence>
<evidence type="ECO:0000259" key="11">
    <source>
        <dbReference type="PROSITE" id="PS50157"/>
    </source>
</evidence>
<dbReference type="PROSITE" id="PS00028">
    <property type="entry name" value="ZINC_FINGER_C2H2_1"/>
    <property type="match status" value="4"/>
</dbReference>
<reference evidence="13" key="1">
    <citation type="submission" date="2025-08" db="UniProtKB">
        <authorList>
            <consortium name="RefSeq"/>
        </authorList>
    </citation>
    <scope>IDENTIFICATION</scope>
</reference>
<feature type="domain" description="C2H2-type" evidence="11">
    <location>
        <begin position="325"/>
        <end position="357"/>
    </location>
</feature>
<comment type="subcellular location">
    <subcellularLocation>
        <location evidence="1">Nucleus</location>
    </subcellularLocation>
</comment>